<feature type="region of interest" description="Disordered" evidence="1">
    <location>
        <begin position="341"/>
        <end position="390"/>
    </location>
</feature>
<feature type="compositionally biased region" description="Basic and acidic residues" evidence="1">
    <location>
        <begin position="89"/>
        <end position="127"/>
    </location>
</feature>
<sequence>SLQQVQSPQFARLWLRWAAGPPDELDASDKKIRETLMKHAAREEKRQRKQERRERRKALEEESRSGGGQALRELWSSFDGFADADGEDEKWTAEERDATRQAPDEGFREACKDEGEAASDREPRERAAAAMHDTGGDPQAEARKVAETGEGEGRIPQPHVADATAEEGHRQTRRMEELEFDESAFLNELEQDLQDLLGQDGDEEEETSVDGIEDEDEDEEEEEDEEAWNDEEEVWPGYQADGEKENHNDDEERGEGDLHPWRSVAGGIAENSNFSPLSSSPSSSTPSSAPPFSSFSHSVSPSPSSLGRRSSVRSIRFQDGQSLSRDSDPSLRYLHASEFACRASGGSPAEDAREAANTGEQRRSEISLGPKWGDEQVDDHSGNRQRIEASTAQWQRGLTARARLLISSSSSLSAVDASQLASPLSAVAGAVPRLAPEAASSRAASPSPESSGLAPQPAIVSVGASPCLSSSASSAPLQSREETLVREAVASVVEAHQREKERRAALREKGQKRRSSTERGEASEVEATRVHGAARRPVNAFLEEERERQRREKETAEFDARRAERLSAANALRLPERPVRTLEELKRLQQTQRREAEMRAQAARDSESRAAAKAEKKRQREERAQRRQALAGEEELLGGEKGWKQSPHRILLEAARRSHERGVFGQMLGVLHSDDSQARKRERRVLRHAGEVSGPESEDA</sequence>
<accession>A0A139YA84</accession>
<dbReference type="Proteomes" id="UP000074247">
    <property type="component" value="Unassembled WGS sequence"/>
</dbReference>
<feature type="region of interest" description="Disordered" evidence="1">
    <location>
        <begin position="38"/>
        <end position="329"/>
    </location>
</feature>
<reference evidence="2 3" key="1">
    <citation type="journal article" date="2016" name="Nat. Commun.">
        <title>Local admixture of amplified and diversified secreted pathogenesis determinants shapes mosaic Toxoplasma gondii genomes.</title>
        <authorList>
            <person name="Lorenzi H."/>
            <person name="Khan A."/>
            <person name="Behnke M.S."/>
            <person name="Namasivayam S."/>
            <person name="Swapna L.S."/>
            <person name="Hadjithomas M."/>
            <person name="Karamycheva S."/>
            <person name="Pinney D."/>
            <person name="Brunk B.P."/>
            <person name="Ajioka J.W."/>
            <person name="Ajzenberg D."/>
            <person name="Boothroyd J.C."/>
            <person name="Boyle J.P."/>
            <person name="Darde M.L."/>
            <person name="Diaz-Miranda M.A."/>
            <person name="Dubey J.P."/>
            <person name="Fritz H.M."/>
            <person name="Gennari S.M."/>
            <person name="Gregory B.D."/>
            <person name="Kim K."/>
            <person name="Saeij J.P."/>
            <person name="Su C."/>
            <person name="White M.W."/>
            <person name="Zhu X.Q."/>
            <person name="Howe D.K."/>
            <person name="Rosenthal B.M."/>
            <person name="Grigg M.E."/>
            <person name="Parkinson J."/>
            <person name="Liu L."/>
            <person name="Kissinger J.C."/>
            <person name="Roos D.S."/>
            <person name="Sibley L.D."/>
        </authorList>
    </citation>
    <scope>NUCLEOTIDE SEQUENCE [LARGE SCALE GENOMIC DNA]</scope>
    <source>
        <strain evidence="2 3">ARI</strain>
    </source>
</reference>
<feature type="compositionally biased region" description="Low complexity" evidence="1">
    <location>
        <begin position="460"/>
        <end position="478"/>
    </location>
</feature>
<feature type="compositionally biased region" description="Low complexity" evidence="1">
    <location>
        <begin position="272"/>
        <end position="314"/>
    </location>
</feature>
<evidence type="ECO:0000313" key="2">
    <source>
        <dbReference type="EMBL" id="KYF48974.1"/>
    </source>
</evidence>
<feature type="compositionally biased region" description="Basic and acidic residues" evidence="1">
    <location>
        <begin position="140"/>
        <end position="153"/>
    </location>
</feature>
<dbReference type="VEuPathDB" id="ToxoDB:TGARI_217790B"/>
<feature type="compositionally biased region" description="Basic and acidic residues" evidence="1">
    <location>
        <begin position="590"/>
        <end position="625"/>
    </location>
</feature>
<comment type="caution">
    <text evidence="2">The sequence shown here is derived from an EMBL/GenBank/DDBJ whole genome shotgun (WGS) entry which is preliminary data.</text>
</comment>
<feature type="compositionally biased region" description="Basic and acidic residues" evidence="1">
    <location>
        <begin position="495"/>
        <end position="529"/>
    </location>
</feature>
<feature type="compositionally biased region" description="Basic and acidic residues" evidence="1">
    <location>
        <begin position="166"/>
        <end position="177"/>
    </location>
</feature>
<dbReference type="EMBL" id="AGQS02003477">
    <property type="protein sequence ID" value="KYF48974.1"/>
    <property type="molecule type" value="Genomic_DNA"/>
</dbReference>
<feature type="non-terminal residue" evidence="2">
    <location>
        <position position="1"/>
    </location>
</feature>
<organism evidence="2 3">
    <name type="scientific">Toxoplasma gondii ARI</name>
    <dbReference type="NCBI Taxonomy" id="1074872"/>
    <lineage>
        <taxon>Eukaryota</taxon>
        <taxon>Sar</taxon>
        <taxon>Alveolata</taxon>
        <taxon>Apicomplexa</taxon>
        <taxon>Conoidasida</taxon>
        <taxon>Coccidia</taxon>
        <taxon>Eucoccidiorida</taxon>
        <taxon>Eimeriorina</taxon>
        <taxon>Sarcocystidae</taxon>
        <taxon>Toxoplasma</taxon>
    </lineage>
</organism>
<feature type="compositionally biased region" description="Basic and acidic residues" evidence="1">
    <location>
        <begin position="543"/>
        <end position="562"/>
    </location>
</feature>
<feature type="compositionally biased region" description="Basic and acidic residues" evidence="1">
    <location>
        <begin position="38"/>
        <end position="64"/>
    </location>
</feature>
<feature type="compositionally biased region" description="Basic and acidic residues" evidence="1">
    <location>
        <begin position="350"/>
        <end position="365"/>
    </location>
</feature>
<feature type="compositionally biased region" description="Acidic residues" evidence="1">
    <location>
        <begin position="200"/>
        <end position="234"/>
    </location>
</feature>
<feature type="compositionally biased region" description="Basic and acidic residues" evidence="1">
    <location>
        <begin position="372"/>
        <end position="387"/>
    </location>
</feature>
<feature type="compositionally biased region" description="Low complexity" evidence="1">
    <location>
        <begin position="434"/>
        <end position="451"/>
    </location>
</feature>
<feature type="region of interest" description="Disordered" evidence="1">
    <location>
        <begin position="590"/>
        <end position="647"/>
    </location>
</feature>
<evidence type="ECO:0000313" key="3">
    <source>
        <dbReference type="Proteomes" id="UP000074247"/>
    </source>
</evidence>
<feature type="region of interest" description="Disordered" evidence="1">
    <location>
        <begin position="434"/>
        <end position="562"/>
    </location>
</feature>
<protein>
    <submittedName>
        <fullName evidence="2">S1 RNA binding domain-containing protein</fullName>
    </submittedName>
</protein>
<feature type="region of interest" description="Disordered" evidence="1">
    <location>
        <begin position="672"/>
        <end position="700"/>
    </location>
</feature>
<gene>
    <name evidence="2" type="ORF">TGARI_217790B</name>
</gene>
<dbReference type="AlphaFoldDB" id="A0A139YA84"/>
<proteinExistence type="predicted"/>
<name>A0A139YA84_TOXGO</name>
<evidence type="ECO:0000256" key="1">
    <source>
        <dbReference type="SAM" id="MobiDB-lite"/>
    </source>
</evidence>